<dbReference type="FunFam" id="3.40.640.10:FF:000046">
    <property type="entry name" value="Cystathionine gamma-lyase"/>
    <property type="match status" value="1"/>
</dbReference>
<evidence type="ECO:0000256" key="1">
    <source>
        <dbReference type="ARBA" id="ARBA00001933"/>
    </source>
</evidence>
<comment type="caution">
    <text evidence="11">The sequence shown here is derived from an EMBL/GenBank/DDBJ whole genome shotgun (WGS) entry which is preliminary data.</text>
</comment>
<evidence type="ECO:0000313" key="12">
    <source>
        <dbReference type="Proteomes" id="UP000324585"/>
    </source>
</evidence>
<dbReference type="PANTHER" id="PTHR43500:SF1">
    <property type="entry name" value="CYSTATHIONINE BETA-LYASE-RELATED"/>
    <property type="match status" value="1"/>
</dbReference>
<organism evidence="11 12">
    <name type="scientific">Porphyridium purpureum</name>
    <name type="common">Red alga</name>
    <name type="synonym">Porphyridium cruentum</name>
    <dbReference type="NCBI Taxonomy" id="35688"/>
    <lineage>
        <taxon>Eukaryota</taxon>
        <taxon>Rhodophyta</taxon>
        <taxon>Bangiophyceae</taxon>
        <taxon>Porphyridiales</taxon>
        <taxon>Porphyridiaceae</taxon>
        <taxon>Porphyridium</taxon>
    </lineage>
</organism>
<evidence type="ECO:0000256" key="10">
    <source>
        <dbReference type="SAM" id="SignalP"/>
    </source>
</evidence>
<evidence type="ECO:0000256" key="9">
    <source>
        <dbReference type="RuleBase" id="RU362118"/>
    </source>
</evidence>
<dbReference type="PANTHER" id="PTHR43500">
    <property type="entry name" value="CYSTATHIONINE BETA-LYASE-RELATED"/>
    <property type="match status" value="1"/>
</dbReference>
<dbReference type="Gene3D" id="3.90.1150.10">
    <property type="entry name" value="Aspartate Aminotransferase, domain 1"/>
    <property type="match status" value="1"/>
</dbReference>
<dbReference type="EMBL" id="VRMN01000001">
    <property type="protein sequence ID" value="KAA8499183.1"/>
    <property type="molecule type" value="Genomic_DNA"/>
</dbReference>
<dbReference type="OMA" id="SVTMEFP"/>
<evidence type="ECO:0000256" key="3">
    <source>
        <dbReference type="ARBA" id="ARBA00022898"/>
    </source>
</evidence>
<dbReference type="OrthoDB" id="1679at2759"/>
<dbReference type="CDD" id="cd00614">
    <property type="entry name" value="CGS_like"/>
    <property type="match status" value="1"/>
</dbReference>
<comment type="pathway">
    <text evidence="5">Amino-acid biosynthesis; L-methionine biosynthesis via de novo pathway; L-homocysteine from L-cystathionine: step 1/1.</text>
</comment>
<comment type="similarity">
    <text evidence="2 9">Belongs to the trans-sulfuration enzymes family.</text>
</comment>
<evidence type="ECO:0000256" key="4">
    <source>
        <dbReference type="ARBA" id="ARBA00023239"/>
    </source>
</evidence>
<dbReference type="PROSITE" id="PS00868">
    <property type="entry name" value="CYS_MET_METAB_PP"/>
    <property type="match status" value="1"/>
</dbReference>
<sequence>MMSGRPAFVLSSFAVLSAPQQALRCPNGMRSERVVMTSAEESSQSAEIQHDALREYGMATKLIKGGHAPYLWTSDEYGRSVVNPPVYHASTVTFPNVEALNHANKSPLSGWYYGRFGQPTSWALEEAFAVIEGAYKACAVGSGVAAANASILAFVQGGDHVLVSDGVYGPTRSFCDKFLKRFFVEVTYYSPTASAEELRTLFISKKTKVLFCESPSSLSFEVQDLRAFCKVAHEFGAKVIADNTYGPTLYQPLALGADVSYNAATKYIGGHSDIVMGLIACTKQTYTAVKRSVAMLGCPPGPDDCYLALRGLRTLGVRIKQHEKNGLQVAQWLESRPEVVRVIHPGLRSHPQHALFKRDFSGSNGLFTFQLHARYSQDDANRFINGLTLFTLGFSWGGFESLILQCRINSSRRVSKFVYDEHTFGITLRLHVGLEDPQDLIHDLLAAFDCLNGRE</sequence>
<protein>
    <submittedName>
        <fullName evidence="11">Putative cystathionine beta-lyase</fullName>
    </submittedName>
</protein>
<evidence type="ECO:0000313" key="11">
    <source>
        <dbReference type="EMBL" id="KAA8499183.1"/>
    </source>
</evidence>
<keyword evidence="12" id="KW-1185">Reference proteome</keyword>
<evidence type="ECO:0000256" key="6">
    <source>
        <dbReference type="ARBA" id="ARBA00047517"/>
    </source>
</evidence>
<dbReference type="AlphaFoldDB" id="A0A5J4Z8M4"/>
<dbReference type="InterPro" id="IPR015424">
    <property type="entry name" value="PyrdxlP-dep_Trfase"/>
</dbReference>
<dbReference type="Gene3D" id="3.40.640.10">
    <property type="entry name" value="Type I PLP-dependent aspartate aminotransferase-like (Major domain)"/>
    <property type="match status" value="1"/>
</dbReference>
<dbReference type="SUPFAM" id="SSF53383">
    <property type="entry name" value="PLP-dependent transferases"/>
    <property type="match status" value="1"/>
</dbReference>
<evidence type="ECO:0000256" key="7">
    <source>
        <dbReference type="ARBA" id="ARBA00047625"/>
    </source>
</evidence>
<dbReference type="InterPro" id="IPR054542">
    <property type="entry name" value="Cys_met_metab_PP"/>
</dbReference>
<evidence type="ECO:0000256" key="5">
    <source>
        <dbReference type="ARBA" id="ARBA00046315"/>
    </source>
</evidence>
<dbReference type="NCBIfam" id="TIGR01324">
    <property type="entry name" value="cysta_beta_ly_B"/>
    <property type="match status" value="1"/>
</dbReference>
<keyword evidence="4 11" id="KW-0456">Lyase</keyword>
<dbReference type="InterPro" id="IPR015422">
    <property type="entry name" value="PyrdxlP-dep_Trfase_small"/>
</dbReference>
<feature type="signal peptide" evidence="10">
    <location>
        <begin position="1"/>
        <end position="22"/>
    </location>
</feature>
<gene>
    <name evidence="11" type="ORF">FVE85_6768</name>
</gene>
<comment type="cofactor">
    <cofactor evidence="1 9">
        <name>pyridoxal 5'-phosphate</name>
        <dbReference type="ChEBI" id="CHEBI:597326"/>
    </cofactor>
</comment>
<name>A0A5J4Z8M4_PORPP</name>
<dbReference type="GO" id="GO:0019346">
    <property type="term" value="P:transsulfuration"/>
    <property type="evidence" value="ECO:0007669"/>
    <property type="project" value="InterPro"/>
</dbReference>
<feature type="modified residue" description="N6-(pyridoxal phosphate)lysine" evidence="8">
    <location>
        <position position="266"/>
    </location>
</feature>
<proteinExistence type="inferred from homology"/>
<accession>A0A5J4Z8M4</accession>
<comment type="catalytic activity">
    <reaction evidence="6">
        <text>L,L-cystathionine + H2O = L-homocysteine + pyruvate + NH4(+)</text>
        <dbReference type="Rhea" id="RHEA:13965"/>
        <dbReference type="ChEBI" id="CHEBI:15361"/>
        <dbReference type="ChEBI" id="CHEBI:15377"/>
        <dbReference type="ChEBI" id="CHEBI:28938"/>
        <dbReference type="ChEBI" id="CHEBI:58161"/>
        <dbReference type="ChEBI" id="CHEBI:58199"/>
    </reaction>
</comment>
<evidence type="ECO:0000256" key="8">
    <source>
        <dbReference type="PIRSR" id="PIRSR001434-2"/>
    </source>
</evidence>
<reference evidence="12" key="1">
    <citation type="journal article" date="2019" name="Nat. Commun.">
        <title>Expansion of phycobilisome linker gene families in mesophilic red algae.</title>
        <authorList>
            <person name="Lee J."/>
            <person name="Kim D."/>
            <person name="Bhattacharya D."/>
            <person name="Yoon H.S."/>
        </authorList>
    </citation>
    <scope>NUCLEOTIDE SEQUENCE [LARGE SCALE GENOMIC DNA]</scope>
    <source>
        <strain evidence="12">CCMP 1328</strain>
    </source>
</reference>
<keyword evidence="3 8" id="KW-0663">Pyridoxal phosphate</keyword>
<comment type="catalytic activity">
    <reaction evidence="7">
        <text>an S-substituted L-cysteine + H2O = a thiol + pyruvate + NH4(+)</text>
        <dbReference type="Rhea" id="RHEA:18121"/>
        <dbReference type="ChEBI" id="CHEBI:15361"/>
        <dbReference type="ChEBI" id="CHEBI:15377"/>
        <dbReference type="ChEBI" id="CHEBI:28938"/>
        <dbReference type="ChEBI" id="CHEBI:29256"/>
        <dbReference type="ChEBI" id="CHEBI:58717"/>
        <dbReference type="EC" id="4.4.1.13"/>
    </reaction>
</comment>
<dbReference type="GO" id="GO:0030170">
    <property type="term" value="F:pyridoxal phosphate binding"/>
    <property type="evidence" value="ECO:0007669"/>
    <property type="project" value="InterPro"/>
</dbReference>
<dbReference type="InterPro" id="IPR015421">
    <property type="entry name" value="PyrdxlP-dep_Trfase_major"/>
</dbReference>
<dbReference type="PIRSF" id="PIRSF001434">
    <property type="entry name" value="CGS"/>
    <property type="match status" value="1"/>
</dbReference>
<dbReference type="InterPro" id="IPR000277">
    <property type="entry name" value="Cys/Met-Metab_PyrdxlP-dep_enz"/>
</dbReference>
<dbReference type="Proteomes" id="UP000324585">
    <property type="component" value="Unassembled WGS sequence"/>
</dbReference>
<keyword evidence="10" id="KW-0732">Signal</keyword>
<feature type="chain" id="PRO_5023851606" evidence="10">
    <location>
        <begin position="23"/>
        <end position="455"/>
    </location>
</feature>
<dbReference type="GO" id="GO:0047804">
    <property type="term" value="F:cysteine-S-conjugate beta-lyase activity"/>
    <property type="evidence" value="ECO:0007669"/>
    <property type="project" value="UniProtKB-EC"/>
</dbReference>
<dbReference type="GO" id="GO:0019450">
    <property type="term" value="P:L-cysteine catabolic process to pyruvate"/>
    <property type="evidence" value="ECO:0007669"/>
    <property type="project" value="TreeGrafter"/>
</dbReference>
<evidence type="ECO:0000256" key="2">
    <source>
        <dbReference type="ARBA" id="ARBA00009077"/>
    </source>
</evidence>
<dbReference type="Pfam" id="PF01053">
    <property type="entry name" value="Cys_Met_Meta_PP"/>
    <property type="match status" value="1"/>
</dbReference>
<dbReference type="InterPro" id="IPR006233">
    <property type="entry name" value="Cys_b_lyase_bac"/>
</dbReference>